<dbReference type="EMBL" id="KZ110594">
    <property type="protein sequence ID" value="OSX63814.1"/>
    <property type="molecule type" value="Genomic_DNA"/>
</dbReference>
<dbReference type="GeneID" id="36323607"/>
<evidence type="ECO:0000313" key="2">
    <source>
        <dbReference type="Proteomes" id="UP000194127"/>
    </source>
</evidence>
<organism evidence="1 2">
    <name type="scientific">Postia placenta MAD-698-R-SB12</name>
    <dbReference type="NCBI Taxonomy" id="670580"/>
    <lineage>
        <taxon>Eukaryota</taxon>
        <taxon>Fungi</taxon>
        <taxon>Dikarya</taxon>
        <taxon>Basidiomycota</taxon>
        <taxon>Agaricomycotina</taxon>
        <taxon>Agaricomycetes</taxon>
        <taxon>Polyporales</taxon>
        <taxon>Adustoporiaceae</taxon>
        <taxon>Rhodonia</taxon>
    </lineage>
</organism>
<protein>
    <submittedName>
        <fullName evidence="1">Uncharacterized protein</fullName>
    </submittedName>
</protein>
<evidence type="ECO:0000313" key="1">
    <source>
        <dbReference type="EMBL" id="OSX63814.1"/>
    </source>
</evidence>
<sequence length="118" mass="13136">MPTLFLWKVTDGTHVSVFEGIDPLFGSGVQRIKIVDVNEELKQKSTQYRSYNVKQSDLALLEGMVFTESNTWKAVSKFLMDVVRAAGQSLVPDRESTVLILGTLEIARMGQSINQASE</sequence>
<accession>A0A1X6N5C9</accession>
<keyword evidence="2" id="KW-1185">Reference proteome</keyword>
<name>A0A1X6N5C9_9APHY</name>
<dbReference type="AlphaFoldDB" id="A0A1X6N5C9"/>
<reference evidence="1 2" key="1">
    <citation type="submission" date="2017-04" db="EMBL/GenBank/DDBJ databases">
        <title>Genome Sequence of the Model Brown-Rot Fungus Postia placenta SB12.</title>
        <authorList>
            <consortium name="DOE Joint Genome Institute"/>
            <person name="Gaskell J."/>
            <person name="Kersten P."/>
            <person name="Larrondo L.F."/>
            <person name="Canessa P."/>
            <person name="Martinez D."/>
            <person name="Hibbett D."/>
            <person name="Schmoll M."/>
            <person name="Kubicek C.P."/>
            <person name="Martinez A.T."/>
            <person name="Yadav J."/>
            <person name="Master E."/>
            <person name="Magnuson J.K."/>
            <person name="James T."/>
            <person name="Yaver D."/>
            <person name="Berka R."/>
            <person name="Labutti K."/>
            <person name="Lipzen A."/>
            <person name="Aerts A."/>
            <person name="Barry K."/>
            <person name="Henrissat B."/>
            <person name="Blanchette R."/>
            <person name="Grigoriev I."/>
            <person name="Cullen D."/>
        </authorList>
    </citation>
    <scope>NUCLEOTIDE SEQUENCE [LARGE SCALE GENOMIC DNA]</scope>
    <source>
        <strain evidence="1 2">MAD-698-R-SB12</strain>
    </source>
</reference>
<dbReference type="Proteomes" id="UP000194127">
    <property type="component" value="Unassembled WGS sequence"/>
</dbReference>
<proteinExistence type="predicted"/>
<gene>
    <name evidence="1" type="ORF">POSPLADRAFT_1045004</name>
</gene>
<dbReference type="RefSeq" id="XP_024340608.1">
    <property type="nucleotide sequence ID" value="XM_024478657.1"/>
</dbReference>